<gene>
    <name evidence="1" type="ORF">LCGC14_2026350</name>
</gene>
<dbReference type="EMBL" id="LAZR01023505">
    <property type="protein sequence ID" value="KKL78290.1"/>
    <property type="molecule type" value="Genomic_DNA"/>
</dbReference>
<reference evidence="1" key="1">
    <citation type="journal article" date="2015" name="Nature">
        <title>Complex archaea that bridge the gap between prokaryotes and eukaryotes.</title>
        <authorList>
            <person name="Spang A."/>
            <person name="Saw J.H."/>
            <person name="Jorgensen S.L."/>
            <person name="Zaremba-Niedzwiedzka K."/>
            <person name="Martijn J."/>
            <person name="Lind A.E."/>
            <person name="van Eijk R."/>
            <person name="Schleper C."/>
            <person name="Guy L."/>
            <person name="Ettema T.J."/>
        </authorList>
    </citation>
    <scope>NUCLEOTIDE SEQUENCE</scope>
</reference>
<comment type="caution">
    <text evidence="1">The sequence shown here is derived from an EMBL/GenBank/DDBJ whole genome shotgun (WGS) entry which is preliminary data.</text>
</comment>
<accession>A0A0F9H9G8</accession>
<sequence>AVDLPAYFRGGELEKSLTAFQNMVNQGGNFLWYDILGEAKARKIGLPMVGYRLLMSQIIPAMLLGIVSRGRLQDDPKEIMEDLAYFMVSPYVVLGRMAYTIATGQWGSGGNIASTPFKEAGYAAAAVRRGDTGEAIKYGARTVGAFTKGKPPLQLVQTVEGIVDLANGETDDLRRLIWSESALKNEEEEEKGGTW</sequence>
<name>A0A0F9H9G8_9ZZZZ</name>
<evidence type="ECO:0000313" key="1">
    <source>
        <dbReference type="EMBL" id="KKL78290.1"/>
    </source>
</evidence>
<organism evidence="1">
    <name type="scientific">marine sediment metagenome</name>
    <dbReference type="NCBI Taxonomy" id="412755"/>
    <lineage>
        <taxon>unclassified sequences</taxon>
        <taxon>metagenomes</taxon>
        <taxon>ecological metagenomes</taxon>
    </lineage>
</organism>
<dbReference type="AlphaFoldDB" id="A0A0F9H9G8"/>
<feature type="non-terminal residue" evidence="1">
    <location>
        <position position="1"/>
    </location>
</feature>
<protein>
    <submittedName>
        <fullName evidence="1">Uncharacterized protein</fullName>
    </submittedName>
</protein>
<proteinExistence type="predicted"/>